<name>A0ABW3LKE0_9BACI</name>
<feature type="transmembrane region" description="Helical" evidence="1">
    <location>
        <begin position="85"/>
        <end position="103"/>
    </location>
</feature>
<feature type="domain" description="PDZ" evidence="2">
    <location>
        <begin position="295"/>
        <end position="361"/>
    </location>
</feature>
<comment type="caution">
    <text evidence="3">The sequence shown here is derived from an EMBL/GenBank/DDBJ whole genome shotgun (WGS) entry which is preliminary data.</text>
</comment>
<reference evidence="4" key="1">
    <citation type="journal article" date="2019" name="Int. J. Syst. Evol. Microbiol.">
        <title>The Global Catalogue of Microorganisms (GCM) 10K type strain sequencing project: providing services to taxonomists for standard genome sequencing and annotation.</title>
        <authorList>
            <consortium name="The Broad Institute Genomics Platform"/>
            <consortium name="The Broad Institute Genome Sequencing Center for Infectious Disease"/>
            <person name="Wu L."/>
            <person name="Ma J."/>
        </authorList>
    </citation>
    <scope>NUCLEOTIDE SEQUENCE [LARGE SCALE GENOMIC DNA]</scope>
    <source>
        <strain evidence="4">CCUG 56754</strain>
    </source>
</reference>
<feature type="transmembrane region" description="Helical" evidence="1">
    <location>
        <begin position="268"/>
        <end position="284"/>
    </location>
</feature>
<sequence length="397" mass="44529">MVEAWAIETAKGIGKVFLNPLLYWIILLVVISGYQRVKQERINFGTKVFDIFTEWKNTLAVSIIAGIIISLAVVGTGIIFSYETILLLSVVMIVLSLTFRFTMLSSSHTIGITYILLIFMPFLLSQQSFMESDMFSHTNFVGLSILIGLFLMVEAILIKTVKRNDFLPSLEVGSRGDWIGRQQLKKLSIIPFFTLVPSGMITSFAPFWPYFSLGSETYSLLVVPFIVGFNHIIKGELPSLSSSKLARAIFLLGVIIVMIAVGSVFLPWLSLVAVLVAIVGREYINFRHRITDKEKTFYFNRKDNGLKVLAVIPGTPADRLGILVGETIKKVNGIRTNDVNTFYQALQDSSAVFKLELLSDTDEVRFVQSAFYQGDHHELGLIFVKEPHKNKVKQKAI</sequence>
<feature type="transmembrane region" description="Helical" evidence="1">
    <location>
        <begin position="21"/>
        <end position="37"/>
    </location>
</feature>
<keyword evidence="1" id="KW-0472">Membrane</keyword>
<dbReference type="SMART" id="SM00228">
    <property type="entry name" value="PDZ"/>
    <property type="match status" value="1"/>
</dbReference>
<proteinExistence type="predicted"/>
<feature type="transmembrane region" description="Helical" evidence="1">
    <location>
        <begin position="110"/>
        <end position="128"/>
    </location>
</feature>
<dbReference type="Pfam" id="PF17820">
    <property type="entry name" value="PDZ_6"/>
    <property type="match status" value="1"/>
</dbReference>
<feature type="transmembrane region" description="Helical" evidence="1">
    <location>
        <begin position="58"/>
        <end position="79"/>
    </location>
</feature>
<dbReference type="InterPro" id="IPR041489">
    <property type="entry name" value="PDZ_6"/>
</dbReference>
<feature type="transmembrane region" description="Helical" evidence="1">
    <location>
        <begin position="140"/>
        <end position="158"/>
    </location>
</feature>
<dbReference type="RefSeq" id="WP_390362241.1">
    <property type="nucleotide sequence ID" value="NZ_JBHTKJ010000026.1"/>
</dbReference>
<organism evidence="3 4">
    <name type="scientific">Virgibacillus byunsanensis</name>
    <dbReference type="NCBI Taxonomy" id="570945"/>
    <lineage>
        <taxon>Bacteria</taxon>
        <taxon>Bacillati</taxon>
        <taxon>Bacillota</taxon>
        <taxon>Bacilli</taxon>
        <taxon>Bacillales</taxon>
        <taxon>Bacillaceae</taxon>
        <taxon>Virgibacillus</taxon>
    </lineage>
</organism>
<dbReference type="InterPro" id="IPR036034">
    <property type="entry name" value="PDZ_sf"/>
</dbReference>
<dbReference type="Gene3D" id="2.30.42.10">
    <property type="match status" value="1"/>
</dbReference>
<keyword evidence="1" id="KW-1133">Transmembrane helix</keyword>
<dbReference type="Proteomes" id="UP001597040">
    <property type="component" value="Unassembled WGS sequence"/>
</dbReference>
<gene>
    <name evidence="3" type="ORF">ACFQ3N_10765</name>
</gene>
<protein>
    <submittedName>
        <fullName evidence="3">PDZ domain-containing protein</fullName>
    </submittedName>
</protein>
<feature type="transmembrane region" description="Helical" evidence="1">
    <location>
        <begin position="189"/>
        <end position="211"/>
    </location>
</feature>
<keyword evidence="1" id="KW-0812">Transmembrane</keyword>
<keyword evidence="4" id="KW-1185">Reference proteome</keyword>
<dbReference type="InterPro" id="IPR001478">
    <property type="entry name" value="PDZ"/>
</dbReference>
<evidence type="ECO:0000313" key="3">
    <source>
        <dbReference type="EMBL" id="MFD1038866.1"/>
    </source>
</evidence>
<dbReference type="SUPFAM" id="SSF50156">
    <property type="entry name" value="PDZ domain-like"/>
    <property type="match status" value="1"/>
</dbReference>
<dbReference type="EMBL" id="JBHTKJ010000026">
    <property type="protein sequence ID" value="MFD1038866.1"/>
    <property type="molecule type" value="Genomic_DNA"/>
</dbReference>
<evidence type="ECO:0000256" key="1">
    <source>
        <dbReference type="SAM" id="Phobius"/>
    </source>
</evidence>
<evidence type="ECO:0000259" key="2">
    <source>
        <dbReference type="SMART" id="SM00228"/>
    </source>
</evidence>
<evidence type="ECO:0000313" key="4">
    <source>
        <dbReference type="Proteomes" id="UP001597040"/>
    </source>
</evidence>
<accession>A0ABW3LKE0</accession>